<sequence>MACHTYTPVSVHFSSHPPIHRFLSLLARCSGTTSEEELALVLRVGTKFVTWNKRDTSKKRSVERSLKPSCERGRADLKTCIPQRQRIMSGGDRGGDTWAVWHDYIRKVTVSEDTMSRSIVRQSKFRHVFGQAVKADQSYDDIRVSKVTWDSSFCAVNPKFLAVIVESSGGGAFLVLPLSKVGRVDKNYPLVVGHSGPVLDIDWCPHSDNILASCSEDTTAMVWQIPDHTPCRPISEPIVVLEGHSKRVGIIKWHPTARNILLTAGSDNLIIIWNVGTGEPLITMDDHPDLIYNVSWNYNGSLFCTTCKDRRLRVCDPRKNEVVAERMSPHEGIRPMRAIFTREGNIFTTEPIALLELDTSNGVLLPFYDPDTNIVYLSGKGDSSIRYFEITEEPPYVHYISTFSSKEPQRGMGFMPKRGMDVSKCEIARLYKLHERKCEPIMMTVPRKSDLFQDDLYPDTAGPDPALEPEEWMDGRDADPILVSMRDGYVPPKSRELKVAKTNVLDTRPATRRSMSNVDGSSLPPQLLEKLVEEIQNLKATVLSQEKRICDLENKLSKYTNGTVTDFRAMWDFFLCLLPSLLLVLVTILRRWNWISRLTDSTVKQLGRCMWIMACRLLKLPCFPVSESIEECQAEVRLICKPTALASHLKKHCYSLAQPPLARWPQSDPHLQIITNLMWPTKEGAELQGGVRFTRDNLLLKDGGIVALDWAVSLTDQQGQAKRDHHPGGRFLGLHTSNPAIVVIIPNALGRVTPHLLRLCYQTLQQGFYPVVFHRRGHGGCPLTTPHYQEFGNTSDLVQAIAYLRSHHPSSILLAVSEGSGSGLLLSYLGECGSSSYLTAAACISPVFHGQLWFEYELPWLYHWIALIYRKFQINRYATALSSVMDVAKILQCNSLRDMEELMFCALKQLDQRMSDSVDNVGKDSSRTSAKPDWVSYWERNEPLRDADEVAVPVLCLCSQDDPLLPPLSTVPEALFHNSPYFLLAVTEQGGHCGFKHQDGHGGTTSWSHSVVLEYFRVVADFFRVEEKKGFRDVIAHCGSQCLRHSTSAVPSRKRATMLRKERPILGSRRRQISTPSDAFTFEEEQEDFTWNRSYTR</sequence>
<evidence type="ECO:0000313" key="7">
    <source>
        <dbReference type="Proteomes" id="UP000830375"/>
    </source>
</evidence>
<dbReference type="Gene3D" id="2.130.10.10">
    <property type="entry name" value="YVTN repeat-like/Quinoprotein amine dehydrogenase"/>
    <property type="match status" value="1"/>
</dbReference>
<dbReference type="InterPro" id="IPR015048">
    <property type="entry name" value="DUF1899"/>
</dbReference>
<feature type="domain" description="DUF1899" evidence="5">
    <location>
        <begin position="118"/>
        <end position="182"/>
    </location>
</feature>
<feature type="repeat" description="WD" evidence="3">
    <location>
        <begin position="191"/>
        <end position="225"/>
    </location>
</feature>
<organism evidence="6 7">
    <name type="scientific">Labeo rohita</name>
    <name type="common">Indian major carp</name>
    <name type="synonym">Cyprinus rohita</name>
    <dbReference type="NCBI Taxonomy" id="84645"/>
    <lineage>
        <taxon>Eukaryota</taxon>
        <taxon>Metazoa</taxon>
        <taxon>Chordata</taxon>
        <taxon>Craniata</taxon>
        <taxon>Vertebrata</taxon>
        <taxon>Euteleostomi</taxon>
        <taxon>Actinopterygii</taxon>
        <taxon>Neopterygii</taxon>
        <taxon>Teleostei</taxon>
        <taxon>Ostariophysi</taxon>
        <taxon>Cypriniformes</taxon>
        <taxon>Cyprinidae</taxon>
        <taxon>Labeoninae</taxon>
        <taxon>Labeonini</taxon>
        <taxon>Labeo</taxon>
    </lineage>
</organism>
<dbReference type="PROSITE" id="PS50082">
    <property type="entry name" value="WD_REPEATS_2"/>
    <property type="match status" value="2"/>
</dbReference>
<dbReference type="PROSITE" id="PS00678">
    <property type="entry name" value="WD_REPEATS_1"/>
    <property type="match status" value="1"/>
</dbReference>
<comment type="similarity">
    <text evidence="4">Belongs to the WD repeat coronin family.</text>
</comment>
<dbReference type="EMBL" id="JACTAM010000021">
    <property type="protein sequence ID" value="KAI2651186.1"/>
    <property type="molecule type" value="Genomic_DNA"/>
</dbReference>
<comment type="caution">
    <text evidence="6">The sequence shown here is derived from an EMBL/GenBank/DDBJ whole genome shotgun (WGS) entry which is preliminary data.</text>
</comment>
<dbReference type="SUPFAM" id="SSF50978">
    <property type="entry name" value="WD40 repeat-like"/>
    <property type="match status" value="1"/>
</dbReference>
<dbReference type="InterPro" id="IPR001680">
    <property type="entry name" value="WD40_rpt"/>
</dbReference>
<dbReference type="InterPro" id="IPR036322">
    <property type="entry name" value="WD40_repeat_dom_sf"/>
</dbReference>
<dbReference type="PANTHER" id="PTHR10856">
    <property type="entry name" value="CORONIN"/>
    <property type="match status" value="1"/>
</dbReference>
<reference evidence="6 7" key="1">
    <citation type="submission" date="2022-01" db="EMBL/GenBank/DDBJ databases">
        <title>A high-quality chromosome-level genome assembly of rohu carp, Labeo rohita.</title>
        <authorList>
            <person name="Arick M.A. II"/>
            <person name="Hsu C.-Y."/>
            <person name="Magbanua Z."/>
            <person name="Pechanova O."/>
            <person name="Grover C."/>
            <person name="Miller E."/>
            <person name="Thrash A."/>
            <person name="Ezzel L."/>
            <person name="Alam S."/>
            <person name="Benzie J."/>
            <person name="Hamilton M."/>
            <person name="Karsi A."/>
            <person name="Lawrence M.L."/>
            <person name="Peterson D.G."/>
        </authorList>
    </citation>
    <scope>NUCLEOTIDE SEQUENCE [LARGE SCALE GENOMIC DNA]</scope>
    <source>
        <strain evidence="7">BAU-BD-2019</strain>
        <tissue evidence="6">Blood</tissue>
    </source>
</reference>
<dbReference type="Pfam" id="PF00400">
    <property type="entry name" value="WD40"/>
    <property type="match status" value="3"/>
</dbReference>
<keyword evidence="1 3" id="KW-0853">WD repeat</keyword>
<evidence type="ECO:0000256" key="2">
    <source>
        <dbReference type="ARBA" id="ARBA00022737"/>
    </source>
</evidence>
<dbReference type="InterPro" id="IPR015943">
    <property type="entry name" value="WD40/YVTN_repeat-like_dom_sf"/>
</dbReference>
<evidence type="ECO:0000256" key="3">
    <source>
        <dbReference type="PROSITE-ProRule" id="PRU00221"/>
    </source>
</evidence>
<dbReference type="Pfam" id="PF08953">
    <property type="entry name" value="DUF1899"/>
    <property type="match status" value="1"/>
</dbReference>
<gene>
    <name evidence="6" type="ORF">H4Q32_019216</name>
</gene>
<dbReference type="SUPFAM" id="SSF53474">
    <property type="entry name" value="alpha/beta-Hydrolases"/>
    <property type="match status" value="1"/>
</dbReference>
<dbReference type="PANTHER" id="PTHR10856:SF23">
    <property type="entry name" value="CORONIN-6"/>
    <property type="match status" value="1"/>
</dbReference>
<evidence type="ECO:0000313" key="6">
    <source>
        <dbReference type="EMBL" id="KAI2651186.1"/>
    </source>
</evidence>
<dbReference type="Proteomes" id="UP000830375">
    <property type="component" value="Unassembled WGS sequence"/>
</dbReference>
<dbReference type="InterPro" id="IPR029058">
    <property type="entry name" value="AB_hydrolase_fold"/>
</dbReference>
<proteinExistence type="inferred from homology"/>
<evidence type="ECO:0000259" key="5">
    <source>
        <dbReference type="SMART" id="SM01166"/>
    </source>
</evidence>
<evidence type="ECO:0000256" key="1">
    <source>
        <dbReference type="ARBA" id="ARBA00022574"/>
    </source>
</evidence>
<dbReference type="SMART" id="SM01167">
    <property type="entry name" value="DUF1900"/>
    <property type="match status" value="1"/>
</dbReference>
<protein>
    <recommendedName>
        <fullName evidence="4">Coronin</fullName>
    </recommendedName>
</protein>
<name>A0ABQ8LKI7_LABRO</name>
<dbReference type="SMART" id="SM01166">
    <property type="entry name" value="DUF1899"/>
    <property type="match status" value="1"/>
</dbReference>
<feature type="repeat" description="WD" evidence="3">
    <location>
        <begin position="241"/>
        <end position="283"/>
    </location>
</feature>
<accession>A0ABQ8LKI7</accession>
<evidence type="ECO:0000256" key="4">
    <source>
        <dbReference type="RuleBase" id="RU280818"/>
    </source>
</evidence>
<dbReference type="InterPro" id="IPR015505">
    <property type="entry name" value="Coronin"/>
</dbReference>
<dbReference type="Gene3D" id="3.40.50.1820">
    <property type="entry name" value="alpha/beta hydrolase"/>
    <property type="match status" value="1"/>
</dbReference>
<dbReference type="PROSITE" id="PS50294">
    <property type="entry name" value="WD_REPEATS_REGION"/>
    <property type="match status" value="2"/>
</dbReference>
<dbReference type="Pfam" id="PF16300">
    <property type="entry name" value="WD40_4"/>
    <property type="match status" value="1"/>
</dbReference>
<keyword evidence="2 4" id="KW-0677">Repeat</keyword>
<keyword evidence="7" id="KW-1185">Reference proteome</keyword>
<dbReference type="SMART" id="SM00320">
    <property type="entry name" value="WD40"/>
    <property type="match status" value="3"/>
</dbReference>
<dbReference type="InterPro" id="IPR019775">
    <property type="entry name" value="WD40_repeat_CS"/>
</dbReference>